<dbReference type="Pfam" id="PF00144">
    <property type="entry name" value="Beta-lactamase"/>
    <property type="match status" value="1"/>
</dbReference>
<feature type="compositionally biased region" description="Low complexity" evidence="1">
    <location>
        <begin position="291"/>
        <end position="311"/>
    </location>
</feature>
<dbReference type="InterPro" id="IPR050789">
    <property type="entry name" value="Diverse_Enzym_Activities"/>
</dbReference>
<dbReference type="Proteomes" id="UP000550401">
    <property type="component" value="Unassembled WGS sequence"/>
</dbReference>
<dbReference type="InterPro" id="IPR001466">
    <property type="entry name" value="Beta-lactam-related"/>
</dbReference>
<dbReference type="PANTHER" id="PTHR43283:SF18">
    <property type="match status" value="1"/>
</dbReference>
<feature type="domain" description="Beta-lactamase-related" evidence="2">
    <location>
        <begin position="35"/>
        <end position="290"/>
    </location>
</feature>
<sequence>MFASFRSLVVLVALTCAGCASPGARESPRLDRAALDRRVEALMAQAHVPGLALALVRDGQVVYVKGYGERDTGRQLPLQADTVMYAASLTKATFAYGVMMMADEGRIDLDRSIDALLAKPLPEYDKYADLAGDERWRLLTPRILLSHRSGFANFRFWQPGKPYDPDGKLFFYFDPGTRFAYSGEGINLLQFALENGGGIDVGDYLGTHLFERFGMTRTSLTWRSDFEGNVAIGYDEHGAALGHKQRGSVRAAGSMDTTVDDYAHLLAAMVRGDGLRPRRTRRGRRRRCASDPRSSSRRWASPTPTTTTASRCRTRSASRASNRRAARPGSRRATTTAPTTSRSASRARATACCS</sequence>
<organism evidence="3 4">
    <name type="scientific">Dokdonella fugitiva</name>
    <dbReference type="NCBI Taxonomy" id="328517"/>
    <lineage>
        <taxon>Bacteria</taxon>
        <taxon>Pseudomonadati</taxon>
        <taxon>Pseudomonadota</taxon>
        <taxon>Gammaproteobacteria</taxon>
        <taxon>Lysobacterales</taxon>
        <taxon>Rhodanobacteraceae</taxon>
        <taxon>Dokdonella</taxon>
    </lineage>
</organism>
<dbReference type="PANTHER" id="PTHR43283">
    <property type="entry name" value="BETA-LACTAMASE-RELATED"/>
    <property type="match status" value="1"/>
</dbReference>
<proteinExistence type="predicted"/>
<dbReference type="InterPro" id="IPR012338">
    <property type="entry name" value="Beta-lactam/transpept-like"/>
</dbReference>
<accession>A0A839EW31</accession>
<comment type="caution">
    <text evidence="3">The sequence shown here is derived from an EMBL/GenBank/DDBJ whole genome shotgun (WGS) entry which is preliminary data.</text>
</comment>
<protein>
    <submittedName>
        <fullName evidence="3">CubicO group peptidase (Beta-lactamase class C family)</fullName>
    </submittedName>
</protein>
<dbReference type="SUPFAM" id="SSF56601">
    <property type="entry name" value="beta-lactamase/transpeptidase-like"/>
    <property type="match status" value="1"/>
</dbReference>
<dbReference type="EMBL" id="JACGXL010000005">
    <property type="protein sequence ID" value="MBA8888807.1"/>
    <property type="molecule type" value="Genomic_DNA"/>
</dbReference>
<reference evidence="3 4" key="1">
    <citation type="submission" date="2020-07" db="EMBL/GenBank/DDBJ databases">
        <title>Genomic Encyclopedia of Type Strains, Phase IV (KMG-V): Genome sequencing to study the core and pangenomes of soil and plant-associated prokaryotes.</title>
        <authorList>
            <person name="Whitman W."/>
        </authorList>
    </citation>
    <scope>NUCLEOTIDE SEQUENCE [LARGE SCALE GENOMIC DNA]</scope>
    <source>
        <strain evidence="3 4">RH2WT43</strain>
    </source>
</reference>
<evidence type="ECO:0000256" key="1">
    <source>
        <dbReference type="SAM" id="MobiDB-lite"/>
    </source>
</evidence>
<keyword evidence="4" id="KW-1185">Reference proteome</keyword>
<dbReference type="RefSeq" id="WP_182531856.1">
    <property type="nucleotide sequence ID" value="NZ_JACGXL010000005.1"/>
</dbReference>
<dbReference type="AlphaFoldDB" id="A0A839EW31"/>
<evidence type="ECO:0000313" key="4">
    <source>
        <dbReference type="Proteomes" id="UP000550401"/>
    </source>
</evidence>
<feature type="compositionally biased region" description="Basic residues" evidence="1">
    <location>
        <begin position="277"/>
        <end position="287"/>
    </location>
</feature>
<name>A0A839EW31_9GAMM</name>
<feature type="compositionally biased region" description="Low complexity" evidence="1">
    <location>
        <begin position="331"/>
        <end position="354"/>
    </location>
</feature>
<evidence type="ECO:0000259" key="2">
    <source>
        <dbReference type="Pfam" id="PF00144"/>
    </source>
</evidence>
<evidence type="ECO:0000313" key="3">
    <source>
        <dbReference type="EMBL" id="MBA8888807.1"/>
    </source>
</evidence>
<gene>
    <name evidence="3" type="ORF">FHW12_003043</name>
</gene>
<dbReference type="Gene3D" id="3.40.710.10">
    <property type="entry name" value="DD-peptidase/beta-lactamase superfamily"/>
    <property type="match status" value="1"/>
</dbReference>
<feature type="region of interest" description="Disordered" evidence="1">
    <location>
        <begin position="276"/>
        <end position="354"/>
    </location>
</feature>
<feature type="compositionally biased region" description="Basic residues" evidence="1">
    <location>
        <begin position="312"/>
        <end position="330"/>
    </location>
</feature>